<evidence type="ECO:0000256" key="7">
    <source>
        <dbReference type="SAM" id="SignalP"/>
    </source>
</evidence>
<dbReference type="PROSITE" id="PS00708">
    <property type="entry name" value="PRO_ENDOPEP_SER"/>
    <property type="match status" value="1"/>
</dbReference>
<dbReference type="InterPro" id="IPR051167">
    <property type="entry name" value="Prolyl_oligopep/macrocyclase"/>
</dbReference>
<feature type="domain" description="Peptidase S9A N-terminal" evidence="9">
    <location>
        <begin position="39"/>
        <end position="440"/>
    </location>
</feature>
<evidence type="ECO:0000259" key="9">
    <source>
        <dbReference type="Pfam" id="PF02897"/>
    </source>
</evidence>
<evidence type="ECO:0000259" key="8">
    <source>
        <dbReference type="Pfam" id="PF00326"/>
    </source>
</evidence>
<name>A0A3N1PAL2_9GAMM</name>
<keyword evidence="6" id="KW-0720">Serine protease</keyword>
<comment type="catalytic activity">
    <reaction evidence="1">
        <text>Hydrolysis of Pro-|-Xaa &gt;&gt; Ala-|-Xaa in oligopeptides.</text>
        <dbReference type="EC" id="3.4.21.26"/>
    </reaction>
</comment>
<comment type="caution">
    <text evidence="10">The sequence shown here is derived from an EMBL/GenBank/DDBJ whole genome shotgun (WGS) entry which is preliminary data.</text>
</comment>
<organism evidence="10 11">
    <name type="scientific">Gallaecimonas pentaromativorans</name>
    <dbReference type="NCBI Taxonomy" id="584787"/>
    <lineage>
        <taxon>Bacteria</taxon>
        <taxon>Pseudomonadati</taxon>
        <taxon>Pseudomonadota</taxon>
        <taxon>Gammaproteobacteria</taxon>
        <taxon>Enterobacterales</taxon>
        <taxon>Gallaecimonadaceae</taxon>
        <taxon>Gallaecimonas</taxon>
    </lineage>
</organism>
<proteinExistence type="inferred from homology"/>
<feature type="chain" id="PRO_5018162215" description="prolyl oligopeptidase" evidence="7">
    <location>
        <begin position="24"/>
        <end position="713"/>
    </location>
</feature>
<accession>A0A3N1PAL2</accession>
<gene>
    <name evidence="10" type="ORF">EDC28_10324</name>
</gene>
<dbReference type="EC" id="3.4.21.26" evidence="3"/>
<evidence type="ECO:0000256" key="6">
    <source>
        <dbReference type="ARBA" id="ARBA00022825"/>
    </source>
</evidence>
<dbReference type="GO" id="GO:0005829">
    <property type="term" value="C:cytosol"/>
    <property type="evidence" value="ECO:0007669"/>
    <property type="project" value="TreeGrafter"/>
</dbReference>
<dbReference type="InterPro" id="IPR029058">
    <property type="entry name" value="AB_hydrolase_fold"/>
</dbReference>
<dbReference type="PANTHER" id="PTHR42881:SF2">
    <property type="entry name" value="PROLYL ENDOPEPTIDASE"/>
    <property type="match status" value="1"/>
</dbReference>
<feature type="signal peptide" evidence="7">
    <location>
        <begin position="1"/>
        <end position="23"/>
    </location>
</feature>
<evidence type="ECO:0000256" key="3">
    <source>
        <dbReference type="ARBA" id="ARBA00011897"/>
    </source>
</evidence>
<feature type="domain" description="Peptidase S9 prolyl oligopeptidase catalytic" evidence="8">
    <location>
        <begin position="498"/>
        <end position="711"/>
    </location>
</feature>
<dbReference type="AlphaFoldDB" id="A0A3N1PAL2"/>
<dbReference type="GO" id="GO:0004252">
    <property type="term" value="F:serine-type endopeptidase activity"/>
    <property type="evidence" value="ECO:0007669"/>
    <property type="project" value="UniProtKB-EC"/>
</dbReference>
<dbReference type="GO" id="GO:0006508">
    <property type="term" value="P:proteolysis"/>
    <property type="evidence" value="ECO:0007669"/>
    <property type="project" value="UniProtKB-KW"/>
</dbReference>
<dbReference type="InterPro" id="IPR002471">
    <property type="entry name" value="Pept_S9_AS"/>
</dbReference>
<comment type="similarity">
    <text evidence="2">Belongs to the peptidase S9A family.</text>
</comment>
<dbReference type="Proteomes" id="UP000268033">
    <property type="component" value="Unassembled WGS sequence"/>
</dbReference>
<dbReference type="STRING" id="584787.GCA_001247655_00403"/>
<dbReference type="Gene3D" id="2.130.10.120">
    <property type="entry name" value="Prolyl oligopeptidase, N-terminal domain"/>
    <property type="match status" value="1"/>
</dbReference>
<evidence type="ECO:0000313" key="11">
    <source>
        <dbReference type="Proteomes" id="UP000268033"/>
    </source>
</evidence>
<protein>
    <recommendedName>
        <fullName evidence="3">prolyl oligopeptidase</fullName>
        <ecNumber evidence="3">3.4.21.26</ecNumber>
    </recommendedName>
</protein>
<dbReference type="Pfam" id="PF02897">
    <property type="entry name" value="Peptidase_S9_N"/>
    <property type="match status" value="1"/>
</dbReference>
<dbReference type="Pfam" id="PF00326">
    <property type="entry name" value="Peptidase_S9"/>
    <property type="match status" value="1"/>
</dbReference>
<dbReference type="PRINTS" id="PR00862">
    <property type="entry name" value="PROLIGOPTASE"/>
</dbReference>
<keyword evidence="11" id="KW-1185">Reference proteome</keyword>
<dbReference type="InterPro" id="IPR001375">
    <property type="entry name" value="Peptidase_S9_cat"/>
</dbReference>
<sequence length="713" mass="79554">MKGHLFSLIVAANLLAGCQQASAPQPAPAAAKTEPLVYPTARRGNQVDNYFGTEVADPYRWMESDSSEVTDWVAKEKALAERYLDGIKVRPELEKRITTLWNYEKFSPPFFKGDNLFYFRNDGLQSQDVLYVQDGPQGSARVLLDPNRFASDGTVALSGYAVSGNGKTLAYGISRAGSDWQQWQFLNVATGKPLKDELSWIKFSSAVWSKDNKGVFYARYDEPKGDSLSGVNYNQKLYYHRIGTRQSDDKLIYQRPDHKDWGFGADVSEDGRYLLIYVSKGTDSRNRFFYKDLKANGPVVELLPALEASYSFVGNDGPVFYFQTNLDAPRGRIIAIDIRHPAKAHWQTLIPQGDNPIAGAALFNHQFVLLTMKDALSELKIFDRKGTFLKTVPLPGKGAVSGLYGRLNSPDLYFSFSSYIQAPSVYKLDMDQNRVSVYRQPVLAYNPDDYVSEQVFYRSKDGTRVPMMISHKKGIKLDGANPTLLYAYGGFNIPLTPRFSPANIAWMERGGVYAVPNLRGGSEYGEAWHQAGMKEKKQNVFDDYFAAAEYLIEMGYTRPAKLGAYGRSNGGLLMGAALTQRPDLFGAVLPAVGVLDMLRFQKFTIGWAWTSEYGSADNAADFPYLYAYSPLHNLKKQAYPATMVMTADHDDRVVPYHSFKFAATLQADQQGNAPVILRVEHNAGHGAGKPTAMKIREASDIFAFLLKNLGETQ</sequence>
<evidence type="ECO:0000256" key="2">
    <source>
        <dbReference type="ARBA" id="ARBA00005228"/>
    </source>
</evidence>
<dbReference type="Gene3D" id="3.40.50.1820">
    <property type="entry name" value="alpha/beta hydrolase"/>
    <property type="match status" value="1"/>
</dbReference>
<evidence type="ECO:0000256" key="4">
    <source>
        <dbReference type="ARBA" id="ARBA00022670"/>
    </source>
</evidence>
<evidence type="ECO:0000313" key="10">
    <source>
        <dbReference type="EMBL" id="ROQ28432.1"/>
    </source>
</evidence>
<dbReference type="SUPFAM" id="SSF53474">
    <property type="entry name" value="alpha/beta-Hydrolases"/>
    <property type="match status" value="1"/>
</dbReference>
<dbReference type="RefSeq" id="WP_123420950.1">
    <property type="nucleotide sequence ID" value="NZ_RJUL01000003.1"/>
</dbReference>
<evidence type="ECO:0000256" key="5">
    <source>
        <dbReference type="ARBA" id="ARBA00022801"/>
    </source>
</evidence>
<dbReference type="FunFam" id="3.40.50.1820:FF:000005">
    <property type="entry name" value="Prolyl endopeptidase"/>
    <property type="match status" value="1"/>
</dbReference>
<dbReference type="PROSITE" id="PS51257">
    <property type="entry name" value="PROKAR_LIPOPROTEIN"/>
    <property type="match status" value="1"/>
</dbReference>
<dbReference type="FunFam" id="2.130.10.120:FF:000001">
    <property type="entry name" value="Prolyl endopeptidase"/>
    <property type="match status" value="1"/>
</dbReference>
<dbReference type="PANTHER" id="PTHR42881">
    <property type="entry name" value="PROLYL ENDOPEPTIDASE"/>
    <property type="match status" value="1"/>
</dbReference>
<dbReference type="GO" id="GO:0070012">
    <property type="term" value="F:oligopeptidase activity"/>
    <property type="evidence" value="ECO:0007669"/>
    <property type="project" value="TreeGrafter"/>
</dbReference>
<dbReference type="SUPFAM" id="SSF50993">
    <property type="entry name" value="Peptidase/esterase 'gauge' domain"/>
    <property type="match status" value="1"/>
</dbReference>
<dbReference type="InterPro" id="IPR023302">
    <property type="entry name" value="Pept_S9A_N"/>
</dbReference>
<evidence type="ECO:0000256" key="1">
    <source>
        <dbReference type="ARBA" id="ARBA00001070"/>
    </source>
</evidence>
<dbReference type="EMBL" id="RJUL01000003">
    <property type="protein sequence ID" value="ROQ28432.1"/>
    <property type="molecule type" value="Genomic_DNA"/>
</dbReference>
<keyword evidence="7" id="KW-0732">Signal</keyword>
<keyword evidence="4" id="KW-0645">Protease</keyword>
<reference evidence="10 11" key="1">
    <citation type="submission" date="2018-11" db="EMBL/GenBank/DDBJ databases">
        <title>Genomic Encyclopedia of Type Strains, Phase IV (KMG-IV): sequencing the most valuable type-strain genomes for metagenomic binning, comparative biology and taxonomic classification.</title>
        <authorList>
            <person name="Goeker M."/>
        </authorList>
    </citation>
    <scope>NUCLEOTIDE SEQUENCE [LARGE SCALE GENOMIC DNA]</scope>
    <source>
        <strain evidence="10 11">DSM 21945</strain>
    </source>
</reference>
<keyword evidence="5" id="KW-0378">Hydrolase</keyword>
<dbReference type="InterPro" id="IPR002470">
    <property type="entry name" value="Peptidase_S9A"/>
</dbReference>